<sequence>MQIIMHNKEHWDVFAGHEKDPSDPSDPSLLESYRRRDKQIVWSSDKILKNEKSNN</sequence>
<evidence type="ECO:0000313" key="2">
    <source>
        <dbReference type="Proteomes" id="UP001479436"/>
    </source>
</evidence>
<accession>A0ABR2VKL1</accession>
<evidence type="ECO:0000313" key="1">
    <source>
        <dbReference type="EMBL" id="KAK9670800.1"/>
    </source>
</evidence>
<keyword evidence="2" id="KW-1185">Reference proteome</keyword>
<protein>
    <submittedName>
        <fullName evidence="1">Uncharacterized protein</fullName>
    </submittedName>
</protein>
<gene>
    <name evidence="1" type="ORF">K7432_017447</name>
</gene>
<dbReference type="Proteomes" id="UP001479436">
    <property type="component" value="Unassembled WGS sequence"/>
</dbReference>
<comment type="caution">
    <text evidence="1">The sequence shown here is derived from an EMBL/GenBank/DDBJ whole genome shotgun (WGS) entry which is preliminary data.</text>
</comment>
<dbReference type="EMBL" id="JASJQH010010655">
    <property type="protein sequence ID" value="KAK9670800.1"/>
    <property type="molecule type" value="Genomic_DNA"/>
</dbReference>
<name>A0ABR2VKL1_9FUNG</name>
<organism evidence="1 2">
    <name type="scientific">Basidiobolus ranarum</name>
    <dbReference type="NCBI Taxonomy" id="34480"/>
    <lineage>
        <taxon>Eukaryota</taxon>
        <taxon>Fungi</taxon>
        <taxon>Fungi incertae sedis</taxon>
        <taxon>Zoopagomycota</taxon>
        <taxon>Entomophthoromycotina</taxon>
        <taxon>Basidiobolomycetes</taxon>
        <taxon>Basidiobolales</taxon>
        <taxon>Basidiobolaceae</taxon>
        <taxon>Basidiobolus</taxon>
    </lineage>
</organism>
<proteinExistence type="predicted"/>
<reference evidence="1 2" key="1">
    <citation type="submission" date="2023-04" db="EMBL/GenBank/DDBJ databases">
        <title>Genome of Basidiobolus ranarum AG-B5.</title>
        <authorList>
            <person name="Stajich J.E."/>
            <person name="Carter-House D."/>
            <person name="Gryganskyi A."/>
        </authorList>
    </citation>
    <scope>NUCLEOTIDE SEQUENCE [LARGE SCALE GENOMIC DNA]</scope>
    <source>
        <strain evidence="1 2">AG-B5</strain>
    </source>
</reference>